<proteinExistence type="inferred from homology"/>
<dbReference type="EC" id="1.1.1.100" evidence="3"/>
<dbReference type="SUPFAM" id="SSF51735">
    <property type="entry name" value="NAD(P)-binding Rossmann-fold domains"/>
    <property type="match status" value="1"/>
</dbReference>
<accession>W8SJ53</accession>
<dbReference type="InterPro" id="IPR020904">
    <property type="entry name" value="Sc_DH/Rdtase_CS"/>
</dbReference>
<reference evidence="3 4" key="1">
    <citation type="submission" date="2013-03" db="EMBL/GenBank/DDBJ databases">
        <authorList>
            <person name="Fiebig A."/>
            <person name="Goeker M."/>
            <person name="Klenk H.-P.P."/>
        </authorList>
    </citation>
    <scope>NUCLEOTIDE SEQUENCE [LARGE SCALE GENOMIC DNA]</scope>
    <source>
        <strain evidence="4">DSM 19469</strain>
    </source>
</reference>
<dbReference type="KEGG" id="red:roselon_00053"/>
<gene>
    <name evidence="3" type="ORF">roselon_00053</name>
</gene>
<dbReference type="PRINTS" id="PR00080">
    <property type="entry name" value="SDRFAMILY"/>
</dbReference>
<dbReference type="OrthoDB" id="9792355at2"/>
<dbReference type="AlphaFoldDB" id="W8SJ53"/>
<evidence type="ECO:0000256" key="1">
    <source>
        <dbReference type="ARBA" id="ARBA00006484"/>
    </source>
</evidence>
<dbReference type="Proteomes" id="UP000019593">
    <property type="component" value="Chromosome"/>
</dbReference>
<evidence type="ECO:0000256" key="2">
    <source>
        <dbReference type="ARBA" id="ARBA00023002"/>
    </source>
</evidence>
<dbReference type="CDD" id="cd05233">
    <property type="entry name" value="SDR_c"/>
    <property type="match status" value="1"/>
</dbReference>
<dbReference type="STRING" id="1294273.roselon_00053"/>
<dbReference type="FunFam" id="3.40.50.720:FF:000084">
    <property type="entry name" value="Short-chain dehydrogenase reductase"/>
    <property type="match status" value="1"/>
</dbReference>
<dbReference type="eggNOG" id="COG1028">
    <property type="taxonomic scope" value="Bacteria"/>
</dbReference>
<dbReference type="NCBIfam" id="NF005559">
    <property type="entry name" value="PRK07231.1"/>
    <property type="match status" value="1"/>
</dbReference>
<dbReference type="Pfam" id="PF13561">
    <property type="entry name" value="adh_short_C2"/>
    <property type="match status" value="1"/>
</dbReference>
<name>W8SJ53_9RHOB</name>
<dbReference type="InterPro" id="IPR002347">
    <property type="entry name" value="SDR_fam"/>
</dbReference>
<evidence type="ECO:0000313" key="4">
    <source>
        <dbReference type="Proteomes" id="UP000019593"/>
    </source>
</evidence>
<dbReference type="InterPro" id="IPR036291">
    <property type="entry name" value="NAD(P)-bd_dom_sf"/>
</dbReference>
<sequence length="248" mass="25609">MDIRFDTKTAIVTGAASGIGFAIARELAQSGATVLLADLSAEASAEKAEEIGHGALSCSTDVAKPEQVEAMVKLAIARTGRLDLLVNNAGIGGPAEPTGSYPLEDWHRVIDVNLHGVFYGMRYAIPAMIAGGGGAIVNISSILGSVGFATASPYVASKHALLGLTRTAAIEHAPDNIRVNAVGPGFIHTPLIDTHLDPATQEALAAMHPVGRMGTSDEVASLTCYLLSDQASFVTGSYHLVDGGYTAR</sequence>
<keyword evidence="2 3" id="KW-0560">Oxidoreductase</keyword>
<organism evidence="3 4">
    <name type="scientific">Roseicyclus elongatus DSM 19469</name>
    <dbReference type="NCBI Taxonomy" id="1294273"/>
    <lineage>
        <taxon>Bacteria</taxon>
        <taxon>Pseudomonadati</taxon>
        <taxon>Pseudomonadota</taxon>
        <taxon>Alphaproteobacteria</taxon>
        <taxon>Rhodobacterales</taxon>
        <taxon>Roseobacteraceae</taxon>
        <taxon>Roseicyclus</taxon>
    </lineage>
</organism>
<evidence type="ECO:0000313" key="3">
    <source>
        <dbReference type="EMBL" id="AHM02520.1"/>
    </source>
</evidence>
<dbReference type="NCBIfam" id="NF009466">
    <property type="entry name" value="PRK12826.1-2"/>
    <property type="match status" value="1"/>
</dbReference>
<dbReference type="HOGENOM" id="CLU_010194_1_0_5"/>
<dbReference type="RefSeq" id="WP_025310466.1">
    <property type="nucleotide sequence ID" value="NZ_CP004372.1"/>
</dbReference>
<dbReference type="Gene3D" id="3.40.50.720">
    <property type="entry name" value="NAD(P)-binding Rossmann-like Domain"/>
    <property type="match status" value="1"/>
</dbReference>
<dbReference type="PROSITE" id="PS00061">
    <property type="entry name" value="ADH_SHORT"/>
    <property type="match status" value="1"/>
</dbReference>
<dbReference type="EMBL" id="CP004372">
    <property type="protein sequence ID" value="AHM02520.1"/>
    <property type="molecule type" value="Genomic_DNA"/>
</dbReference>
<comment type="similarity">
    <text evidence="1">Belongs to the short-chain dehydrogenases/reductases (SDR) family.</text>
</comment>
<dbReference type="PRINTS" id="PR00081">
    <property type="entry name" value="GDHRDH"/>
</dbReference>
<protein>
    <submittedName>
        <fullName evidence="3">3-oxoacyl-[acyl-carrier protein] reductase</fullName>
        <ecNumber evidence="3">1.1.1.100</ecNumber>
    </submittedName>
</protein>
<dbReference type="PATRIC" id="fig|1294273.3.peg.47"/>
<dbReference type="PANTHER" id="PTHR24321">
    <property type="entry name" value="DEHYDROGENASES, SHORT CHAIN"/>
    <property type="match status" value="1"/>
</dbReference>
<dbReference type="GO" id="GO:0004316">
    <property type="term" value="F:3-oxoacyl-[acyl-carrier-protein] reductase (NADPH) activity"/>
    <property type="evidence" value="ECO:0007669"/>
    <property type="project" value="UniProtKB-EC"/>
</dbReference>
<dbReference type="PANTHER" id="PTHR24321:SF8">
    <property type="entry name" value="ESTRADIOL 17-BETA-DEHYDROGENASE 8-RELATED"/>
    <property type="match status" value="1"/>
</dbReference>
<keyword evidence="4" id="KW-1185">Reference proteome</keyword>